<evidence type="ECO:0000256" key="2">
    <source>
        <dbReference type="ARBA" id="ARBA00022553"/>
    </source>
</evidence>
<evidence type="ECO:0000256" key="3">
    <source>
        <dbReference type="ARBA" id="ARBA00022679"/>
    </source>
</evidence>
<dbReference type="RefSeq" id="WP_103446758.1">
    <property type="nucleotide sequence ID" value="NZ_MINH01000019.1"/>
</dbReference>
<gene>
    <name evidence="8" type="ORF">BGP84_09565</name>
</gene>
<dbReference type="InterPro" id="IPR027417">
    <property type="entry name" value="P-loop_NTPase"/>
</dbReference>
<evidence type="ECO:0000313" key="9">
    <source>
        <dbReference type="Proteomes" id="UP000237230"/>
    </source>
</evidence>
<dbReference type="SUPFAM" id="SSF52540">
    <property type="entry name" value="P-loop containing nucleoside triphosphate hydrolases"/>
    <property type="match status" value="2"/>
</dbReference>
<evidence type="ECO:0000259" key="7">
    <source>
        <dbReference type="PROSITE" id="PS51146"/>
    </source>
</evidence>
<feature type="domain" description="KaiC" evidence="7">
    <location>
        <begin position="241"/>
        <end position="474"/>
    </location>
</feature>
<keyword evidence="8" id="KW-0723">Serine/threonine-protein kinase</keyword>
<accession>A0A2S3X341</accession>
<dbReference type="GO" id="GO:0016787">
    <property type="term" value="F:hydrolase activity"/>
    <property type="evidence" value="ECO:0007669"/>
    <property type="project" value="UniProtKB-KW"/>
</dbReference>
<proteinExistence type="predicted"/>
<dbReference type="EMBL" id="MINH01000019">
    <property type="protein sequence ID" value="POG09962.1"/>
    <property type="molecule type" value="Genomic_DNA"/>
</dbReference>
<dbReference type="InterPro" id="IPR014774">
    <property type="entry name" value="KaiC-like_dom"/>
</dbReference>
<evidence type="ECO:0000256" key="4">
    <source>
        <dbReference type="ARBA" id="ARBA00022737"/>
    </source>
</evidence>
<dbReference type="InterPro" id="IPR051347">
    <property type="entry name" value="Circadian_clock_KaiC-rel"/>
</dbReference>
<keyword evidence="6" id="KW-0378">Hydrolase</keyword>
<name>A0A2S3X341_PSEPU</name>
<organism evidence="8 9">
    <name type="scientific">Pseudomonas putida</name>
    <name type="common">Arthrobacter siderocapsulatus</name>
    <dbReference type="NCBI Taxonomy" id="303"/>
    <lineage>
        <taxon>Bacteria</taxon>
        <taxon>Pseudomonadati</taxon>
        <taxon>Pseudomonadota</taxon>
        <taxon>Gammaproteobacteria</taxon>
        <taxon>Pseudomonadales</taxon>
        <taxon>Pseudomonadaceae</taxon>
        <taxon>Pseudomonas</taxon>
    </lineage>
</organism>
<dbReference type="GO" id="GO:0004674">
    <property type="term" value="F:protein serine/threonine kinase activity"/>
    <property type="evidence" value="ECO:0007669"/>
    <property type="project" value="UniProtKB-KW"/>
</dbReference>
<dbReference type="InterPro" id="IPR030665">
    <property type="entry name" value="KaiC"/>
</dbReference>
<evidence type="ECO:0000256" key="6">
    <source>
        <dbReference type="ARBA" id="ARBA00022801"/>
    </source>
</evidence>
<evidence type="ECO:0000313" key="8">
    <source>
        <dbReference type="EMBL" id="POG09962.1"/>
    </source>
</evidence>
<dbReference type="AlphaFoldDB" id="A0A2S3X341"/>
<evidence type="ECO:0000256" key="1">
    <source>
        <dbReference type="ARBA" id="ARBA00012513"/>
    </source>
</evidence>
<dbReference type="InterPro" id="IPR010624">
    <property type="entry name" value="KaiC_dom"/>
</dbReference>
<dbReference type="PANTHER" id="PTHR42926">
    <property type="match status" value="1"/>
</dbReference>
<keyword evidence="2" id="KW-0597">Phosphoprotein</keyword>
<keyword evidence="4" id="KW-0677">Repeat</keyword>
<reference evidence="8 9" key="2">
    <citation type="submission" date="2018-03" db="EMBL/GenBank/DDBJ databases">
        <title>Draft genome of Pseudomonas putida strain KH-21-114.</title>
        <authorList>
            <person name="Yoshizawa S."/>
            <person name="Khan N.H."/>
            <person name="Nishimura M."/>
            <person name="Chiura H.X."/>
            <person name="Ogura Y."/>
            <person name="Hayashi T."/>
            <person name="Kogure K."/>
        </authorList>
    </citation>
    <scope>NUCLEOTIDE SEQUENCE [LARGE SCALE GENOMIC DNA]</scope>
    <source>
        <strain evidence="8 9">KH-21-114</strain>
    </source>
</reference>
<dbReference type="GO" id="GO:0005524">
    <property type="term" value="F:ATP binding"/>
    <property type="evidence" value="ECO:0007669"/>
    <property type="project" value="InterPro"/>
</dbReference>
<keyword evidence="3" id="KW-0808">Transferase</keyword>
<dbReference type="PANTHER" id="PTHR42926:SF1">
    <property type="entry name" value="CIRCADIAN CLOCK OSCILLATOR PROTEIN KAIC 1"/>
    <property type="match status" value="1"/>
</dbReference>
<dbReference type="Proteomes" id="UP000237230">
    <property type="component" value="Unassembled WGS sequence"/>
</dbReference>
<evidence type="ECO:0000256" key="5">
    <source>
        <dbReference type="ARBA" id="ARBA00022777"/>
    </source>
</evidence>
<keyword evidence="5 8" id="KW-0418">Kinase</keyword>
<protein>
    <recommendedName>
        <fullName evidence="1">non-specific serine/threonine protein kinase</fullName>
        <ecNumber evidence="1">2.7.11.1</ecNumber>
    </recommendedName>
</protein>
<dbReference type="OrthoDB" id="9783783at2"/>
<dbReference type="InterPro" id="IPR003593">
    <property type="entry name" value="AAA+_ATPase"/>
</dbReference>
<sequence length="481" mass="51470">MVQALKRLVTGIEGLDALLKGGLVAGASYIVQGPPGAGKTILANQLACGHVREGGKVLVATLLSESHERLFQYLATMEFFDPGMVGDQIQFVSAFDTLEQEGLDAVVKLLRQEISKQQASLLIVDGVLNARVRAETALDTKKFVSELQGHAAFAGCTVLLLTSARLDDNSPEHTMVDGVIELGEQLVGSRAVRHVQLRKTRGSGALSGRHECLIDEAGMHVYPRLESLYSHPSQFGSASLSRVSTGVEALDEMLGGGLTLGSVSLLMGPSGIGKTSLGLAFLAAASAEQPALHFGFYETPARLRLKAASLGYDFAAQERTGALQLCWQPTTEGLLDQVGARLLEQVEQQGSKRVLIDSLGAFSRLATDPARLNAFFRALAGELRARDVSVMLTWEMRDIFGSEITAPAPDLSSIVDNLMLMRFVELDSQLRRMLSILKVRDSHHDPALHELHIGPQGISLRKAFEGACGVLSGTPVPQGGG</sequence>
<dbReference type="EC" id="2.7.11.1" evidence="1"/>
<dbReference type="Gene3D" id="3.40.50.300">
    <property type="entry name" value="P-loop containing nucleotide triphosphate hydrolases"/>
    <property type="match status" value="2"/>
</dbReference>
<dbReference type="CDD" id="cd01124">
    <property type="entry name" value="KaiC-like"/>
    <property type="match status" value="1"/>
</dbReference>
<dbReference type="PIRSF" id="PIRSF039117">
    <property type="entry name" value="KaiC"/>
    <property type="match status" value="1"/>
</dbReference>
<dbReference type="Pfam" id="PF06745">
    <property type="entry name" value="ATPase"/>
    <property type="match status" value="2"/>
</dbReference>
<reference evidence="8 9" key="1">
    <citation type="submission" date="2016-08" db="EMBL/GenBank/DDBJ databases">
        <authorList>
            <person name="Seilhamer J.J."/>
        </authorList>
    </citation>
    <scope>NUCLEOTIDE SEQUENCE [LARGE SCALE GENOMIC DNA]</scope>
    <source>
        <strain evidence="8 9">KH-21-114</strain>
    </source>
</reference>
<dbReference type="SMART" id="SM00382">
    <property type="entry name" value="AAA"/>
    <property type="match status" value="2"/>
</dbReference>
<dbReference type="PROSITE" id="PS51146">
    <property type="entry name" value="KAIC"/>
    <property type="match status" value="1"/>
</dbReference>
<comment type="caution">
    <text evidence="8">The sequence shown here is derived from an EMBL/GenBank/DDBJ whole genome shotgun (WGS) entry which is preliminary data.</text>
</comment>